<evidence type="ECO:0000256" key="1">
    <source>
        <dbReference type="SAM" id="MobiDB-lite"/>
    </source>
</evidence>
<protein>
    <submittedName>
        <fullName evidence="2">Uncharacterized protein</fullName>
    </submittedName>
</protein>
<comment type="caution">
    <text evidence="2">The sequence shown here is derived from an EMBL/GenBank/DDBJ whole genome shotgun (WGS) entry which is preliminary data.</text>
</comment>
<feature type="region of interest" description="Disordered" evidence="1">
    <location>
        <begin position="39"/>
        <end position="67"/>
    </location>
</feature>
<evidence type="ECO:0000313" key="2">
    <source>
        <dbReference type="EMBL" id="RYR28604.1"/>
    </source>
</evidence>
<dbReference type="PANTHER" id="PTHR47718">
    <property type="entry name" value="OS01G0519700 PROTEIN"/>
    <property type="match status" value="1"/>
</dbReference>
<accession>A0A445AQE9</accession>
<gene>
    <name evidence="2" type="ORF">Ahy_B01g052746</name>
</gene>
<dbReference type="Proteomes" id="UP000289738">
    <property type="component" value="Chromosome B01"/>
</dbReference>
<name>A0A445AQE9_ARAHY</name>
<keyword evidence="3" id="KW-1185">Reference proteome</keyword>
<organism evidence="2 3">
    <name type="scientific">Arachis hypogaea</name>
    <name type="common">Peanut</name>
    <dbReference type="NCBI Taxonomy" id="3818"/>
    <lineage>
        <taxon>Eukaryota</taxon>
        <taxon>Viridiplantae</taxon>
        <taxon>Streptophyta</taxon>
        <taxon>Embryophyta</taxon>
        <taxon>Tracheophyta</taxon>
        <taxon>Spermatophyta</taxon>
        <taxon>Magnoliopsida</taxon>
        <taxon>eudicotyledons</taxon>
        <taxon>Gunneridae</taxon>
        <taxon>Pentapetalae</taxon>
        <taxon>rosids</taxon>
        <taxon>fabids</taxon>
        <taxon>Fabales</taxon>
        <taxon>Fabaceae</taxon>
        <taxon>Papilionoideae</taxon>
        <taxon>50 kb inversion clade</taxon>
        <taxon>dalbergioids sensu lato</taxon>
        <taxon>Dalbergieae</taxon>
        <taxon>Pterocarpus clade</taxon>
        <taxon>Arachis</taxon>
    </lineage>
</organism>
<dbReference type="EMBL" id="SDMP01000011">
    <property type="protein sequence ID" value="RYR28604.1"/>
    <property type="molecule type" value="Genomic_DNA"/>
</dbReference>
<dbReference type="AlphaFoldDB" id="A0A445AQE9"/>
<evidence type="ECO:0000313" key="3">
    <source>
        <dbReference type="Proteomes" id="UP000289738"/>
    </source>
</evidence>
<proteinExistence type="predicted"/>
<sequence length="567" mass="64824">MHIEPYHSTSVEPYRSTSIRARRMDHMASNDPSICVQGSYDTSDDMSDHSKSTEINVPSLSEDDTQRVDKQAQEFYSNYAKKVGFVNKIRNTNFDKTRKESRIPINQSIHCNREGYQESHVKAASQQSIHYHEYRKLTMHAKCVIEDNDEAGIQPNKIYLALANEVGGSSNLDYSEKDVRNYITGNLHCADENADIKKMLSYFSQMKEINPKFFYVVDVNASNKFRSALWVNTRCWASYEYYGDVTFITIIKGGFQSIFKVNFGLVRGVPRRMRVCTLFTVVSYITRVGWFSLCMSMTTCLGLMSKKNWKTILQILKELSPAHPALQLKDNFSMSTQPLCLGRYNRNSGKKGDCSVRGVTQDGDLFCVTVDEQYLLYREPRKCTNLVEFDPLTYRVFCECNMFESREYHLVMFSLDGAKIYSANTLSSRVATMRSDRKKATTYSEDCDFVTCEEVAAMLHSGLDDLRAKLFNYRANLGSKGVATTQNSMRTQSQPVGNQGRTRLKRLGSELDNLIKSMRRKKKNEPPICVYHFINFEFTENGEAVNHTLASQEHGAFMSLLNSFGNT</sequence>
<reference evidence="2 3" key="1">
    <citation type="submission" date="2019-01" db="EMBL/GenBank/DDBJ databases">
        <title>Sequencing of cultivated peanut Arachis hypogaea provides insights into genome evolution and oil improvement.</title>
        <authorList>
            <person name="Chen X."/>
        </authorList>
    </citation>
    <scope>NUCLEOTIDE SEQUENCE [LARGE SCALE GENOMIC DNA]</scope>
    <source>
        <strain evidence="3">cv. Fuhuasheng</strain>
        <tissue evidence="2">Leaves</tissue>
    </source>
</reference>